<dbReference type="OrthoDB" id="421002at2759"/>
<name>A0A0C2MPU2_THEKT</name>
<evidence type="ECO:0000256" key="1">
    <source>
        <dbReference type="ARBA" id="ARBA00000068"/>
    </source>
</evidence>
<feature type="binding site" evidence="9">
    <location>
        <position position="23"/>
    </location>
    <ligand>
        <name>Fe cation</name>
        <dbReference type="ChEBI" id="CHEBI:24875"/>
        <label>1</label>
    </ligand>
</feature>
<dbReference type="PANTHER" id="PTHR12697">
    <property type="entry name" value="PBS LYASE HEAT-LIKE PROTEIN"/>
    <property type="match status" value="1"/>
</dbReference>
<dbReference type="AlphaFoldDB" id="A0A0C2MPU2"/>
<evidence type="ECO:0000256" key="5">
    <source>
        <dbReference type="ARBA" id="ARBA00023002"/>
    </source>
</evidence>
<proteinExistence type="inferred from homology"/>
<keyword evidence="5 9" id="KW-0560">Oxidoreductase</keyword>
<dbReference type="Pfam" id="PF13646">
    <property type="entry name" value="HEAT_2"/>
    <property type="match status" value="2"/>
</dbReference>
<dbReference type="SMART" id="SM00567">
    <property type="entry name" value="EZ_HEAT"/>
    <property type="match status" value="5"/>
</dbReference>
<dbReference type="SUPFAM" id="SSF48371">
    <property type="entry name" value="ARM repeat"/>
    <property type="match status" value="1"/>
</dbReference>
<evidence type="ECO:0000256" key="6">
    <source>
        <dbReference type="ARBA" id="ARBA00023004"/>
    </source>
</evidence>
<gene>
    <name evidence="10" type="ORF">RF11_02988</name>
</gene>
<reference evidence="10 11" key="1">
    <citation type="journal article" date="2014" name="Genome Biol. Evol.">
        <title>The genome of the myxosporean Thelohanellus kitauei shows adaptations to nutrient acquisition within its fish host.</title>
        <authorList>
            <person name="Yang Y."/>
            <person name="Xiong J."/>
            <person name="Zhou Z."/>
            <person name="Huo F."/>
            <person name="Miao W."/>
            <person name="Ran C."/>
            <person name="Liu Y."/>
            <person name="Zhang J."/>
            <person name="Feng J."/>
            <person name="Wang M."/>
            <person name="Wang M."/>
            <person name="Wang L."/>
            <person name="Yao B."/>
        </authorList>
    </citation>
    <scope>NUCLEOTIDE SEQUENCE [LARGE SCALE GENOMIC DNA]</scope>
    <source>
        <strain evidence="10">Wuqing</strain>
    </source>
</reference>
<dbReference type="InterPro" id="IPR027517">
    <property type="entry name" value="Deoxyhypusine_hydroxylase"/>
</dbReference>
<organism evidence="10 11">
    <name type="scientific">Thelohanellus kitauei</name>
    <name type="common">Myxosporean</name>
    <dbReference type="NCBI Taxonomy" id="669202"/>
    <lineage>
        <taxon>Eukaryota</taxon>
        <taxon>Metazoa</taxon>
        <taxon>Cnidaria</taxon>
        <taxon>Myxozoa</taxon>
        <taxon>Myxosporea</taxon>
        <taxon>Bivalvulida</taxon>
        <taxon>Platysporina</taxon>
        <taxon>Myxobolidae</taxon>
        <taxon>Thelohanellus</taxon>
    </lineage>
</organism>
<dbReference type="Gene3D" id="1.25.10.10">
    <property type="entry name" value="Leucine-rich Repeat Variant"/>
    <property type="match status" value="2"/>
</dbReference>
<keyword evidence="7 9" id="KW-0503">Monooxygenase</keyword>
<feature type="binding site" evidence="9">
    <location>
        <position position="207"/>
    </location>
    <ligand>
        <name>Fe cation</name>
        <dbReference type="ChEBI" id="CHEBI:24875"/>
        <label>2</label>
    </ligand>
</feature>
<comment type="similarity">
    <text evidence="9">Belongs to the deoxyhypusine hydroxylase family.</text>
</comment>
<evidence type="ECO:0000256" key="7">
    <source>
        <dbReference type="ARBA" id="ARBA00023033"/>
    </source>
</evidence>
<evidence type="ECO:0000256" key="8">
    <source>
        <dbReference type="ARBA" id="ARBA00023256"/>
    </source>
</evidence>
<feature type="binding site" evidence="9">
    <location>
        <position position="24"/>
    </location>
    <ligand>
        <name>Fe cation</name>
        <dbReference type="ChEBI" id="CHEBI:24875"/>
        <label>1</label>
    </ligand>
</feature>
<dbReference type="GO" id="GO:0046872">
    <property type="term" value="F:metal ion binding"/>
    <property type="evidence" value="ECO:0007669"/>
    <property type="project" value="UniProtKB-KW"/>
</dbReference>
<keyword evidence="4" id="KW-0677">Repeat</keyword>
<dbReference type="HAMAP" id="MF_03101">
    <property type="entry name" value="Deoxyhypusine_hydroxylase"/>
    <property type="match status" value="1"/>
</dbReference>
<feature type="binding site" evidence="9">
    <location>
        <position position="175"/>
    </location>
    <ligand>
        <name>Fe cation</name>
        <dbReference type="ChEBI" id="CHEBI:24875"/>
        <label>2</label>
    </ligand>
</feature>
<feature type="binding site" evidence="9">
    <location>
        <position position="208"/>
    </location>
    <ligand>
        <name>Fe cation</name>
        <dbReference type="ChEBI" id="CHEBI:24875"/>
        <label>2</label>
    </ligand>
</feature>
<dbReference type="GO" id="GO:0019135">
    <property type="term" value="F:deoxyhypusine monooxygenase activity"/>
    <property type="evidence" value="ECO:0007669"/>
    <property type="project" value="UniProtKB-UniRule"/>
</dbReference>
<dbReference type="UniPathway" id="UPA00354"/>
<comment type="catalytic activity">
    <reaction evidence="1 9">
        <text>[eIF5A protein]-deoxyhypusine + AH2 + O2 = [eIF5A protein]-hypusine + A + H2O</text>
        <dbReference type="Rhea" id="RHEA:14101"/>
        <dbReference type="Rhea" id="RHEA-COMP:10144"/>
        <dbReference type="Rhea" id="RHEA-COMP:12592"/>
        <dbReference type="ChEBI" id="CHEBI:13193"/>
        <dbReference type="ChEBI" id="CHEBI:15377"/>
        <dbReference type="ChEBI" id="CHEBI:15379"/>
        <dbReference type="ChEBI" id="CHEBI:17499"/>
        <dbReference type="ChEBI" id="CHEBI:82657"/>
        <dbReference type="ChEBI" id="CHEBI:91175"/>
        <dbReference type="EC" id="1.14.99.29"/>
    </reaction>
</comment>
<keyword evidence="6 9" id="KW-0408">Iron</keyword>
<evidence type="ECO:0000256" key="4">
    <source>
        <dbReference type="ARBA" id="ARBA00022737"/>
    </source>
</evidence>
<dbReference type="PANTHER" id="PTHR12697:SF5">
    <property type="entry name" value="DEOXYHYPUSINE HYDROXYLASE"/>
    <property type="match status" value="1"/>
</dbReference>
<evidence type="ECO:0000256" key="3">
    <source>
        <dbReference type="ARBA" id="ARBA00022723"/>
    </source>
</evidence>
<dbReference type="InterPro" id="IPR011989">
    <property type="entry name" value="ARM-like"/>
</dbReference>
<keyword evidence="11" id="KW-1185">Reference proteome</keyword>
<comment type="pathway">
    <text evidence="2 9">Protein modification; eIF5A hypusination.</text>
</comment>
<comment type="cofactor">
    <cofactor evidence="9">
        <name>Fe(2+)</name>
        <dbReference type="ChEBI" id="CHEBI:29033"/>
    </cofactor>
    <text evidence="9">Binds 2 Fe(2+) ions per subunit.</text>
</comment>
<dbReference type="InterPro" id="IPR016024">
    <property type="entry name" value="ARM-type_fold"/>
</dbReference>
<feature type="binding site" evidence="9">
    <location>
        <position position="56"/>
    </location>
    <ligand>
        <name>Fe cation</name>
        <dbReference type="ChEBI" id="CHEBI:24875"/>
        <label>1</label>
    </ligand>
</feature>
<keyword evidence="3 9" id="KW-0479">Metal-binding</keyword>
<evidence type="ECO:0000313" key="10">
    <source>
        <dbReference type="EMBL" id="KII69256.1"/>
    </source>
</evidence>
<evidence type="ECO:0000313" key="11">
    <source>
        <dbReference type="Proteomes" id="UP000031668"/>
    </source>
</evidence>
<accession>A0A0C2MPU2</accession>
<dbReference type="Pfam" id="PF03130">
    <property type="entry name" value="HEAT_PBS"/>
    <property type="match status" value="1"/>
</dbReference>
<dbReference type="EC" id="1.14.99.29" evidence="9"/>
<protein>
    <recommendedName>
        <fullName evidence="9">Deoxyhypusine hydroxylase</fullName>
        <shortName evidence="9">DOHH</shortName>
        <ecNumber evidence="9">1.14.99.29</ecNumber>
    </recommendedName>
    <alternativeName>
        <fullName evidence="9">Deoxyhypusine dioxygenase</fullName>
    </alternativeName>
    <alternativeName>
        <fullName evidence="9">Deoxyhypusine monooxygenase</fullName>
    </alternativeName>
</protein>
<keyword evidence="8 9" id="KW-0386">Hypusine biosynthesis</keyword>
<comment type="function">
    <text evidence="9">Catalyzes the hydroxylation of the N(6)-(4-aminobutyl)-L-lysine intermediate to form hypusine, an essential post-translational modification only found in mature eIF-5A factor.</text>
</comment>
<dbReference type="EMBL" id="JWZT01002488">
    <property type="protein sequence ID" value="KII69256.1"/>
    <property type="molecule type" value="Genomic_DNA"/>
</dbReference>
<dbReference type="OMA" id="LQEPCSI"/>
<dbReference type="Proteomes" id="UP000031668">
    <property type="component" value="Unassembled WGS sequence"/>
</dbReference>
<evidence type="ECO:0000256" key="2">
    <source>
        <dbReference type="ARBA" id="ARBA00005041"/>
    </source>
</evidence>
<sequence length="259" mass="28891">MPTDESVSIIAQALYDPSELLAHEAAYCLGQMKNPTAIQYLKKALEDTTLPVVVRHEAGEAIGAINDISTFDLLDKYSKDPSVEVAETCMIAKQRLVYYSVVKESDVDKLYGSVDPAPPHTSTNADMLDYVLLNEDMDLFDRYRAMFALRNIGTDECALSLAAGFQCKSALFRHEIAFVLGQMRKPITVDALGQVVRNTREHPMVRHEAAEALGNIATTKCIDILECYKEDPERIVMESCLIGLGISSYQNSKRFEYVH</sequence>
<dbReference type="InterPro" id="IPR004155">
    <property type="entry name" value="PBS_lyase_HEAT"/>
</dbReference>
<evidence type="ECO:0000256" key="9">
    <source>
        <dbReference type="HAMAP-Rule" id="MF_03101"/>
    </source>
</evidence>
<feature type="binding site" evidence="9">
    <location>
        <position position="57"/>
    </location>
    <ligand>
        <name>Fe cation</name>
        <dbReference type="ChEBI" id="CHEBI:24875"/>
        <label>1</label>
    </ligand>
</feature>
<comment type="caution">
    <text evidence="10">The sequence shown here is derived from an EMBL/GenBank/DDBJ whole genome shotgun (WGS) entry which is preliminary data.</text>
</comment>
<feature type="binding site" evidence="9">
    <location>
        <position position="174"/>
    </location>
    <ligand>
        <name>Fe cation</name>
        <dbReference type="ChEBI" id="CHEBI:24875"/>
        <label>2</label>
    </ligand>
</feature>